<protein>
    <submittedName>
        <fullName evidence="1">Uncharacterized protein</fullName>
    </submittedName>
</protein>
<comment type="caution">
    <text evidence="1">The sequence shown here is derived from an EMBL/GenBank/DDBJ whole genome shotgun (WGS) entry which is preliminary data.</text>
</comment>
<proteinExistence type="predicted"/>
<accession>A0A9Q3H5M6</accession>
<keyword evidence="2" id="KW-1185">Reference proteome</keyword>
<dbReference type="Proteomes" id="UP000765509">
    <property type="component" value="Unassembled WGS sequence"/>
</dbReference>
<gene>
    <name evidence="1" type="ORF">O181_029880</name>
</gene>
<dbReference type="AlphaFoldDB" id="A0A9Q3H5M6"/>
<name>A0A9Q3H5M6_9BASI</name>
<evidence type="ECO:0000313" key="2">
    <source>
        <dbReference type="Proteomes" id="UP000765509"/>
    </source>
</evidence>
<organism evidence="1 2">
    <name type="scientific">Austropuccinia psidii MF-1</name>
    <dbReference type="NCBI Taxonomy" id="1389203"/>
    <lineage>
        <taxon>Eukaryota</taxon>
        <taxon>Fungi</taxon>
        <taxon>Dikarya</taxon>
        <taxon>Basidiomycota</taxon>
        <taxon>Pucciniomycotina</taxon>
        <taxon>Pucciniomycetes</taxon>
        <taxon>Pucciniales</taxon>
        <taxon>Sphaerophragmiaceae</taxon>
        <taxon>Austropuccinia</taxon>
    </lineage>
</organism>
<dbReference type="EMBL" id="AVOT02010439">
    <property type="protein sequence ID" value="MBW0490165.1"/>
    <property type="molecule type" value="Genomic_DNA"/>
</dbReference>
<reference evidence="1" key="1">
    <citation type="submission" date="2021-03" db="EMBL/GenBank/DDBJ databases">
        <title>Draft genome sequence of rust myrtle Austropuccinia psidii MF-1, a brazilian biotype.</title>
        <authorList>
            <person name="Quecine M.C."/>
            <person name="Pachon D.M.R."/>
            <person name="Bonatelli M.L."/>
            <person name="Correr F.H."/>
            <person name="Franceschini L.M."/>
            <person name="Leite T.F."/>
            <person name="Margarido G.R.A."/>
            <person name="Almeida C.A."/>
            <person name="Ferrarezi J.A."/>
            <person name="Labate C.A."/>
        </authorList>
    </citation>
    <scope>NUCLEOTIDE SEQUENCE</scope>
    <source>
        <strain evidence="1">MF-1</strain>
    </source>
</reference>
<sequence>MLLLVLLRLFLLILNIFYLSFIHARYIEDLRFLDHQNEVGSAHQDNNLWSTVPNIDTLPQHKKIQNQQNLAPQESSPIAWNSPFDSEFNWAWDVHSLFEIPEANSLSNSYRSSIVTETEATSSSLRLSHPYFGLQDNDLSYLREENSLNQFYVNSIMEETEVNLWNFPLDYHFNVGGNENELSHFSESNPSNWWPTSGLNLDKSYSNQFFGQPPRVFPGEDQPNLELYEPLADLDYENRMTHSSKDQGKEVTQAVELNKEINHPTVEPAFGQHRKTHSNSTPDTCFKLENINNSRQLVLCRLYRLVGDDKVERFRGELEAFLQNIQKEYFEKSENETTMTPDAFYQRLSFIMKASLLQTELYARLYQGVNPKDQEALGTLQKKAFNFMKDYWSFVLIKNGNVENEGREHEETLFMTESLEETKKTFESHGGNDFKAQTTSWHGLEAYMNVQWRVELKRAYKYSINDEVLSLGPQYGIDTSQFLKNKALNLAGPNNGRVMEKDKLNSDQLLQHQCQGSNLLTNEGDFIKMPQQGTRYLVHSRFKSLGEAALKECNFTLKTLLKNILKRYEEILGIFEGRKKKSMLDRILYVMKASFLQVRTYSSLNNRGKLQGTDMSDVEERAFCLLNNFCELVLFNTCDPKSEYYKREAEMKEDNSLKQARLKLSCRGGNEQHAETASWHATTFCLRWIWEEDLEPRQKTQIIDAIMSQQQTTDLLNPFNFGQKEITETAVSVSAQMVKKKYRSRVSIQFYCEKLGGAALSDCEPSLADFLNTILERYDDWLGSIKKRKKESIIARASYFMKASFLRIQFYDSLELGGPSRTGDDGDFKEKTFRLLKNFCYMALLARGNPNVEPSATETISKKDGALEAARSKLGAIGANDENAETASWHATEFCVRSFWQKDLKQRQKSQINKAIMFWGKKNS</sequence>
<evidence type="ECO:0000313" key="1">
    <source>
        <dbReference type="EMBL" id="MBW0490165.1"/>
    </source>
</evidence>